<sequence length="202" mass="22823">MAATSRLLLRPFCSYRCRYSPEGEFAPRFYGSGAAPARPGAIRQPPLCSRLPRVSLIAARTSVRLQPQPAARSATASCHAPRNRNKKRPSALRDLRSPPCWRLRDPEDCPPGEKNKKPDLKDLNGSLADQLCTSQDKFETYEAATKEMLPDADYKAAQTPKCIRKKLHNDRDVAPEVYRNATDKFHITTFYTIVGKQRDFLF</sequence>
<comment type="caution">
    <text evidence="2">The sequence shown here is derived from an EMBL/GenBank/DDBJ whole genome shotgun (WGS) entry which is preliminary data.</text>
</comment>
<feature type="compositionally biased region" description="Basic residues" evidence="1">
    <location>
        <begin position="81"/>
        <end position="90"/>
    </location>
</feature>
<dbReference type="EMBL" id="JANPWB010000009">
    <property type="protein sequence ID" value="KAJ1152053.1"/>
    <property type="molecule type" value="Genomic_DNA"/>
</dbReference>
<feature type="region of interest" description="Disordered" evidence="1">
    <location>
        <begin position="65"/>
        <end position="123"/>
    </location>
</feature>
<dbReference type="Proteomes" id="UP001066276">
    <property type="component" value="Chromosome 5"/>
</dbReference>
<organism evidence="2 3">
    <name type="scientific">Pleurodeles waltl</name>
    <name type="common">Iberian ribbed newt</name>
    <dbReference type="NCBI Taxonomy" id="8319"/>
    <lineage>
        <taxon>Eukaryota</taxon>
        <taxon>Metazoa</taxon>
        <taxon>Chordata</taxon>
        <taxon>Craniata</taxon>
        <taxon>Vertebrata</taxon>
        <taxon>Euteleostomi</taxon>
        <taxon>Amphibia</taxon>
        <taxon>Batrachia</taxon>
        <taxon>Caudata</taxon>
        <taxon>Salamandroidea</taxon>
        <taxon>Salamandridae</taxon>
        <taxon>Pleurodelinae</taxon>
        <taxon>Pleurodeles</taxon>
    </lineage>
</organism>
<dbReference type="AlphaFoldDB" id="A0AAV7RM37"/>
<proteinExistence type="predicted"/>
<evidence type="ECO:0000313" key="3">
    <source>
        <dbReference type="Proteomes" id="UP001066276"/>
    </source>
</evidence>
<protein>
    <submittedName>
        <fullName evidence="2">Uncharacterized protein</fullName>
    </submittedName>
</protein>
<keyword evidence="3" id="KW-1185">Reference proteome</keyword>
<reference evidence="2" key="1">
    <citation type="journal article" date="2022" name="bioRxiv">
        <title>Sequencing and chromosome-scale assembly of the giantPleurodeles waltlgenome.</title>
        <authorList>
            <person name="Brown T."/>
            <person name="Elewa A."/>
            <person name="Iarovenko S."/>
            <person name="Subramanian E."/>
            <person name="Araus A.J."/>
            <person name="Petzold A."/>
            <person name="Susuki M."/>
            <person name="Suzuki K.-i.T."/>
            <person name="Hayashi T."/>
            <person name="Toyoda A."/>
            <person name="Oliveira C."/>
            <person name="Osipova E."/>
            <person name="Leigh N.D."/>
            <person name="Simon A."/>
            <person name="Yun M.H."/>
        </authorList>
    </citation>
    <scope>NUCLEOTIDE SEQUENCE</scope>
    <source>
        <strain evidence="2">20211129_DDA</strain>
        <tissue evidence="2">Liver</tissue>
    </source>
</reference>
<gene>
    <name evidence="2" type="ORF">NDU88_004831</name>
</gene>
<feature type="compositionally biased region" description="Basic and acidic residues" evidence="1">
    <location>
        <begin position="91"/>
        <end position="122"/>
    </location>
</feature>
<name>A0AAV7RM37_PLEWA</name>
<accession>A0AAV7RM37</accession>
<evidence type="ECO:0000313" key="2">
    <source>
        <dbReference type="EMBL" id="KAJ1152053.1"/>
    </source>
</evidence>
<evidence type="ECO:0000256" key="1">
    <source>
        <dbReference type="SAM" id="MobiDB-lite"/>
    </source>
</evidence>